<dbReference type="InterPro" id="IPR029052">
    <property type="entry name" value="Metallo-depent_PP-like"/>
</dbReference>
<dbReference type="AlphaFoldDB" id="A0A0F9M3A6"/>
<dbReference type="EMBL" id="LAZR01011043">
    <property type="protein sequence ID" value="KKM63747.1"/>
    <property type="molecule type" value="Genomic_DNA"/>
</dbReference>
<sequence length="32" mass="3711">MKILAISDLHGNLNALEIFRKKIEKNNFDLVI</sequence>
<reference evidence="2" key="1">
    <citation type="journal article" date="2015" name="Nature">
        <title>Complex archaea that bridge the gap between prokaryotes and eukaryotes.</title>
        <authorList>
            <person name="Spang A."/>
            <person name="Saw J.H."/>
            <person name="Jorgensen S.L."/>
            <person name="Zaremba-Niedzwiedzka K."/>
            <person name="Martijn J."/>
            <person name="Lind A.E."/>
            <person name="van Eijk R."/>
            <person name="Schleper C."/>
            <person name="Guy L."/>
            <person name="Ettema T.J."/>
        </authorList>
    </citation>
    <scope>NUCLEOTIDE SEQUENCE</scope>
</reference>
<dbReference type="GO" id="GO:0016787">
    <property type="term" value="F:hydrolase activity"/>
    <property type="evidence" value="ECO:0007669"/>
    <property type="project" value="InterPro"/>
</dbReference>
<evidence type="ECO:0000259" key="1">
    <source>
        <dbReference type="Pfam" id="PF00149"/>
    </source>
</evidence>
<dbReference type="InterPro" id="IPR004843">
    <property type="entry name" value="Calcineurin-like_PHP"/>
</dbReference>
<gene>
    <name evidence="2" type="ORF">LCGC14_1508340</name>
</gene>
<proteinExistence type="predicted"/>
<feature type="non-terminal residue" evidence="2">
    <location>
        <position position="32"/>
    </location>
</feature>
<name>A0A0F9M3A6_9ZZZZ</name>
<comment type="caution">
    <text evidence="2">The sequence shown here is derived from an EMBL/GenBank/DDBJ whole genome shotgun (WGS) entry which is preliminary data.</text>
</comment>
<feature type="domain" description="Calcineurin-like phosphoesterase" evidence="1">
    <location>
        <begin position="1"/>
        <end position="32"/>
    </location>
</feature>
<dbReference type="Gene3D" id="3.60.21.10">
    <property type="match status" value="1"/>
</dbReference>
<protein>
    <recommendedName>
        <fullName evidence="1">Calcineurin-like phosphoesterase domain-containing protein</fullName>
    </recommendedName>
</protein>
<evidence type="ECO:0000313" key="2">
    <source>
        <dbReference type="EMBL" id="KKM63747.1"/>
    </source>
</evidence>
<organism evidence="2">
    <name type="scientific">marine sediment metagenome</name>
    <dbReference type="NCBI Taxonomy" id="412755"/>
    <lineage>
        <taxon>unclassified sequences</taxon>
        <taxon>metagenomes</taxon>
        <taxon>ecological metagenomes</taxon>
    </lineage>
</organism>
<dbReference type="SUPFAM" id="SSF56300">
    <property type="entry name" value="Metallo-dependent phosphatases"/>
    <property type="match status" value="1"/>
</dbReference>
<accession>A0A0F9M3A6</accession>
<dbReference type="Pfam" id="PF00149">
    <property type="entry name" value="Metallophos"/>
    <property type="match status" value="1"/>
</dbReference>